<dbReference type="eggNOG" id="COG1305">
    <property type="taxonomic scope" value="Bacteria"/>
</dbReference>
<dbReference type="AlphaFoldDB" id="A0A1G7GGP5"/>
<dbReference type="GO" id="GO:0008233">
    <property type="term" value="F:peptidase activity"/>
    <property type="evidence" value="ECO:0007669"/>
    <property type="project" value="UniProtKB-KW"/>
</dbReference>
<dbReference type="Pfam" id="PF08379">
    <property type="entry name" value="Bact_transglu_N"/>
    <property type="match status" value="1"/>
</dbReference>
<dbReference type="PANTHER" id="PTHR33490:SF1">
    <property type="entry name" value="SLL1233 PROTEIN"/>
    <property type="match status" value="1"/>
</dbReference>
<dbReference type="Pfam" id="PF01841">
    <property type="entry name" value="Transglut_core"/>
    <property type="match status" value="1"/>
</dbReference>
<dbReference type="SUPFAM" id="SSF54001">
    <property type="entry name" value="Cysteine proteinases"/>
    <property type="match status" value="1"/>
</dbReference>
<protein>
    <submittedName>
        <fullName evidence="2">Transglutaminase-like enzyme, putative cysteine protease</fullName>
    </submittedName>
</protein>
<sequence length="280" mass="32236">MKFKITHVTTYLFDSEVFLEPHYLRFRPCQTSYVDVSDFITTIHPQPVGHKIVQDEDNNVVEFCWFEGMTTQLTIRAESVLQTKSYNPFNFLIYPQSFNTLPFQYNDLQKKLLFSALEQLPISKGLIDYALSILKRSNFNTISYLTNLIKHLHDDFSVEYRAEGAPFMPEETFQLKRGSCRDLSWMLIGILRQQGIAARFASGYYYFDMIAPAYELHAWVDVYLPGTGWFDLDPSHGIFTGNTHFPLASSAHYQHTMPVSGGIRGSANSKLNTQLIIKKL</sequence>
<gene>
    <name evidence="2" type="ORF">SAMN04487992_104368</name>
</gene>
<dbReference type="InterPro" id="IPR038765">
    <property type="entry name" value="Papain-like_cys_pep_sf"/>
</dbReference>
<reference evidence="3" key="1">
    <citation type="submission" date="2016-10" db="EMBL/GenBank/DDBJ databases">
        <authorList>
            <person name="Varghese N."/>
            <person name="Submissions S."/>
        </authorList>
    </citation>
    <scope>NUCLEOTIDE SEQUENCE [LARGE SCALE GENOMIC DNA]</scope>
    <source>
        <strain evidence="3">DSM 24729</strain>
    </source>
</reference>
<name>A0A1G7GGP5_9FLAO</name>
<evidence type="ECO:0000259" key="1">
    <source>
        <dbReference type="SMART" id="SM00460"/>
    </source>
</evidence>
<dbReference type="InterPro" id="IPR013589">
    <property type="entry name" value="Bac_transglu_N"/>
</dbReference>
<feature type="domain" description="Transglutaminase-like" evidence="1">
    <location>
        <begin position="172"/>
        <end position="236"/>
    </location>
</feature>
<keyword evidence="2" id="KW-0378">Hydrolase</keyword>
<dbReference type="SMART" id="SM00460">
    <property type="entry name" value="TGc"/>
    <property type="match status" value="1"/>
</dbReference>
<dbReference type="RefSeq" id="WP_074538186.1">
    <property type="nucleotide sequence ID" value="NZ_FNBD01000004.1"/>
</dbReference>
<dbReference type="EMBL" id="FNBD01000004">
    <property type="protein sequence ID" value="SDE87271.1"/>
    <property type="molecule type" value="Genomic_DNA"/>
</dbReference>
<dbReference type="Proteomes" id="UP000182114">
    <property type="component" value="Unassembled WGS sequence"/>
</dbReference>
<proteinExistence type="predicted"/>
<dbReference type="PANTHER" id="PTHR33490">
    <property type="entry name" value="BLR5614 PROTEIN-RELATED"/>
    <property type="match status" value="1"/>
</dbReference>
<accession>A0A1G7GGP5</accession>
<dbReference type="GO" id="GO:0006508">
    <property type="term" value="P:proteolysis"/>
    <property type="evidence" value="ECO:0007669"/>
    <property type="project" value="UniProtKB-KW"/>
</dbReference>
<evidence type="ECO:0000313" key="3">
    <source>
        <dbReference type="Proteomes" id="UP000182114"/>
    </source>
</evidence>
<dbReference type="Gene3D" id="3.10.620.30">
    <property type="match status" value="1"/>
</dbReference>
<organism evidence="2 3">
    <name type="scientific">Cellulophaga baltica</name>
    <dbReference type="NCBI Taxonomy" id="76594"/>
    <lineage>
        <taxon>Bacteria</taxon>
        <taxon>Pseudomonadati</taxon>
        <taxon>Bacteroidota</taxon>
        <taxon>Flavobacteriia</taxon>
        <taxon>Flavobacteriales</taxon>
        <taxon>Flavobacteriaceae</taxon>
        <taxon>Cellulophaga</taxon>
    </lineage>
</organism>
<dbReference type="InterPro" id="IPR002931">
    <property type="entry name" value="Transglutaminase-like"/>
</dbReference>
<keyword evidence="3" id="KW-1185">Reference proteome</keyword>
<evidence type="ECO:0000313" key="2">
    <source>
        <dbReference type="EMBL" id="SDE87271.1"/>
    </source>
</evidence>
<keyword evidence="2" id="KW-0645">Protease</keyword>